<proteinExistence type="predicted"/>
<feature type="region of interest" description="Disordered" evidence="1">
    <location>
        <begin position="17"/>
        <end position="36"/>
    </location>
</feature>
<evidence type="ECO:0000256" key="1">
    <source>
        <dbReference type="SAM" id="MobiDB-lite"/>
    </source>
</evidence>
<protein>
    <submittedName>
        <fullName evidence="2">Uncharacterized protein</fullName>
    </submittedName>
</protein>
<evidence type="ECO:0000313" key="3">
    <source>
        <dbReference type="Proteomes" id="UP000310108"/>
    </source>
</evidence>
<dbReference type="AlphaFoldDB" id="A0A4U6XKH5"/>
<accession>A0A4U6XKH5</accession>
<keyword evidence="3" id="KW-1185">Reference proteome</keyword>
<sequence length="67" mass="7468">MGCVAEEMMRVAQTSFHRCSSGTSGSPSAGTETFAGRLPQWSGRSVGRPFGRWLARYEPPRLEWSEF</sequence>
<reference evidence="2 3" key="1">
    <citation type="journal article" date="2019" name="PLoS ONE">
        <title>Comparative genome analysis indicates high evolutionary potential of pathogenicity genes in Colletotrichum tanaceti.</title>
        <authorList>
            <person name="Lelwala R.V."/>
            <person name="Korhonen P.K."/>
            <person name="Young N.D."/>
            <person name="Scott J.B."/>
            <person name="Ades P.A."/>
            <person name="Gasser R.B."/>
            <person name="Taylor P.W.J."/>
        </authorList>
    </citation>
    <scope>NUCLEOTIDE SEQUENCE [LARGE SCALE GENOMIC DNA]</scope>
    <source>
        <strain evidence="2">BRIP57314</strain>
    </source>
</reference>
<feature type="compositionally biased region" description="Low complexity" evidence="1">
    <location>
        <begin position="20"/>
        <end position="33"/>
    </location>
</feature>
<organism evidence="2 3">
    <name type="scientific">Colletotrichum tanaceti</name>
    <dbReference type="NCBI Taxonomy" id="1306861"/>
    <lineage>
        <taxon>Eukaryota</taxon>
        <taxon>Fungi</taxon>
        <taxon>Dikarya</taxon>
        <taxon>Ascomycota</taxon>
        <taxon>Pezizomycotina</taxon>
        <taxon>Sordariomycetes</taxon>
        <taxon>Hypocreomycetidae</taxon>
        <taxon>Glomerellales</taxon>
        <taxon>Glomerellaceae</taxon>
        <taxon>Colletotrichum</taxon>
        <taxon>Colletotrichum destructivum species complex</taxon>
    </lineage>
</organism>
<dbReference type="Proteomes" id="UP000310108">
    <property type="component" value="Unassembled WGS sequence"/>
</dbReference>
<comment type="caution">
    <text evidence="2">The sequence shown here is derived from an EMBL/GenBank/DDBJ whole genome shotgun (WGS) entry which is preliminary data.</text>
</comment>
<evidence type="ECO:0000313" key="2">
    <source>
        <dbReference type="EMBL" id="TKW55257.1"/>
    </source>
</evidence>
<name>A0A4U6XKH5_9PEZI</name>
<gene>
    <name evidence="2" type="ORF">CTA1_3326</name>
</gene>
<dbReference type="EMBL" id="PJEX01000106">
    <property type="protein sequence ID" value="TKW55257.1"/>
    <property type="molecule type" value="Genomic_DNA"/>
</dbReference>